<dbReference type="OrthoDB" id="983143at2"/>
<reference evidence="2 3" key="1">
    <citation type="journal article" date="2013" name="Int. J. Syst. Evol. Microbiol.">
        <title>Kordia antarctica sp. nov., isolated from Antarctic seawater.</title>
        <authorList>
            <person name="Baek K."/>
            <person name="Choi A."/>
            <person name="Kang I."/>
            <person name="Lee K."/>
            <person name="Cho J.C."/>
        </authorList>
    </citation>
    <scope>NUCLEOTIDE SEQUENCE [LARGE SCALE GENOMIC DNA]</scope>
    <source>
        <strain evidence="2 3">IMCC3317</strain>
    </source>
</reference>
<gene>
    <name evidence="2" type="primary">susC_5</name>
    <name evidence="2" type="ORF">IMCC3317_15100</name>
</gene>
<dbReference type="Pfam" id="PF13715">
    <property type="entry name" value="CarbopepD_reg_2"/>
    <property type="match status" value="1"/>
</dbReference>
<evidence type="ECO:0000256" key="1">
    <source>
        <dbReference type="SAM" id="SignalP"/>
    </source>
</evidence>
<keyword evidence="3" id="KW-1185">Reference proteome</keyword>
<dbReference type="Proteomes" id="UP000464657">
    <property type="component" value="Chromosome"/>
</dbReference>
<accession>A0A7L4ZI36</accession>
<dbReference type="Gene3D" id="2.60.40.1120">
    <property type="entry name" value="Carboxypeptidase-like, regulatory domain"/>
    <property type="match status" value="1"/>
</dbReference>
<dbReference type="InterPro" id="IPR043741">
    <property type="entry name" value="DUF5686"/>
</dbReference>
<dbReference type="InterPro" id="IPR008969">
    <property type="entry name" value="CarboxyPept-like_regulatory"/>
</dbReference>
<feature type="signal peptide" evidence="1">
    <location>
        <begin position="1"/>
        <end position="19"/>
    </location>
</feature>
<organism evidence="2 3">
    <name type="scientific">Kordia antarctica</name>
    <dbReference type="NCBI Taxonomy" id="1218801"/>
    <lineage>
        <taxon>Bacteria</taxon>
        <taxon>Pseudomonadati</taxon>
        <taxon>Bacteroidota</taxon>
        <taxon>Flavobacteriia</taxon>
        <taxon>Flavobacteriales</taxon>
        <taxon>Flavobacteriaceae</taxon>
        <taxon>Kordia</taxon>
    </lineage>
</organism>
<evidence type="ECO:0000313" key="3">
    <source>
        <dbReference type="Proteomes" id="UP000464657"/>
    </source>
</evidence>
<feature type="chain" id="PRO_5029631883" evidence="1">
    <location>
        <begin position="20"/>
        <end position="836"/>
    </location>
</feature>
<dbReference type="AlphaFoldDB" id="A0A7L4ZI36"/>
<sequence length="836" mass="95922">MKTYILFISLLISTTYTFAQTKVQGALKDENNQPIPFADVYFTNSSVGTTSDMDGNFTLESENDYPELTISFIGYESRVISLLEKKTMGIQIVLKEEPTSLDEVYIVGKPKKRLSKKENPAYRILKKIWENKKRNGVKLANSYQYDKYTTVELGFDNMDSTFVKKSLKEDYNAIASKMKINTDNGTYYLPIQLTETTEKVYGDNRLKKERIDIVGQRKVGIEQQGKILERVAGVFKEINIYENDIAILNKNFVSPISTEGFGTYDYVLSDSTTVENKKYYTIYFFPRQDGDFAFQGSMTIADENFSIVDIEMKTLKQMNLNFVRSFEFKKTFSIKNDSIYIPQKNEYKGDFTLLTKGEEEKGIFVNKNETFSNYEFDTIKEPSFYDEVIEQTKVDQFKKNDRYWKKNQTEDIAEVYAVVDKVKDSKKVNGVTNKIYILSDGYINITDGLQIGSIWATTARNDVEGYRARMGFRTFKTYNDRLRLEGFLAYGFTDKKLKYGLEARYLLSNNPRTTLSAAYLNDNEQMGLITFNGTHLIPEADKGSKALFGRGSNFFLSRIQKSMLRFDWEAKKNLHFGITTSHNKIESAAPDLFSLEYLDKISNTIQSKTTDVTTDLYLSFTPGREVSGYGVDEKVGIKSHPSLLLNYRRGYKNLLGGDFNYNRIQLIYNHPISLGKFGIFDATLGAGKTFEAVPLSLLTAVSSNQTYFLVPNTFALLDYYDFVADTYFEGHFEHHFNGLLLNRIPLLKELKLRSLLTFRGVYGTISDQSKDINRSSIIYTAPSAKPYYEYGFGFENIGIGNIRPFRVDFIWRNDFQNFNGSVNPKFGIRVGIKTVF</sequence>
<dbReference type="KEGG" id="kan:IMCC3317_15100"/>
<protein>
    <submittedName>
        <fullName evidence="2">TonB-dependent receptor SusC</fullName>
    </submittedName>
</protein>
<dbReference type="RefSeq" id="WP_160128877.1">
    <property type="nucleotide sequence ID" value="NZ_CP019288.1"/>
</dbReference>
<dbReference type="SUPFAM" id="SSF49464">
    <property type="entry name" value="Carboxypeptidase regulatory domain-like"/>
    <property type="match status" value="1"/>
</dbReference>
<keyword evidence="1" id="KW-0732">Signal</keyword>
<evidence type="ECO:0000313" key="2">
    <source>
        <dbReference type="EMBL" id="QHI36151.1"/>
    </source>
</evidence>
<proteinExistence type="predicted"/>
<name>A0A7L4ZI36_9FLAO</name>
<dbReference type="EMBL" id="CP019288">
    <property type="protein sequence ID" value="QHI36151.1"/>
    <property type="molecule type" value="Genomic_DNA"/>
</dbReference>
<keyword evidence="2" id="KW-0675">Receptor</keyword>
<dbReference type="Pfam" id="PF18939">
    <property type="entry name" value="DUF5686"/>
    <property type="match status" value="1"/>
</dbReference>